<proteinExistence type="predicted"/>
<sequence>MTPPAVCESGKPLAALKTAEVSLEHGRVTVKVGSGDYDFRVKPKA</sequence>
<dbReference type="RefSeq" id="WP_165255522.1">
    <property type="nucleotide sequence ID" value="NZ_JAAKGT010000001.1"/>
</dbReference>
<evidence type="ECO:0000313" key="1">
    <source>
        <dbReference type="EMBL" id="NGM48321.1"/>
    </source>
</evidence>
<dbReference type="EMBL" id="JAAKGT010000001">
    <property type="protein sequence ID" value="NGM48321.1"/>
    <property type="molecule type" value="Genomic_DNA"/>
</dbReference>
<organism evidence="1">
    <name type="scientific">Caulobacter sp. 602-2</name>
    <dbReference type="NCBI Taxonomy" id="2710887"/>
    <lineage>
        <taxon>Bacteria</taxon>
        <taxon>Pseudomonadati</taxon>
        <taxon>Pseudomonadota</taxon>
        <taxon>Alphaproteobacteria</taxon>
        <taxon>Caulobacterales</taxon>
        <taxon>Caulobacteraceae</taxon>
        <taxon>Caulobacter</taxon>
    </lineage>
</organism>
<protein>
    <submittedName>
        <fullName evidence="1">Uncharacterized protein</fullName>
    </submittedName>
</protein>
<gene>
    <name evidence="1" type="ORF">G5B46_01745</name>
</gene>
<accession>A0A6G4QS01</accession>
<name>A0A6G4QS01_9CAUL</name>
<comment type="caution">
    <text evidence="1">The sequence shown here is derived from an EMBL/GenBank/DDBJ whole genome shotgun (WGS) entry which is preliminary data.</text>
</comment>
<reference evidence="1" key="1">
    <citation type="submission" date="2020-02" db="EMBL/GenBank/DDBJ databases">
        <authorList>
            <person name="Gao J."/>
            <person name="Sun J."/>
        </authorList>
    </citation>
    <scope>NUCLEOTIDE SEQUENCE</scope>
    <source>
        <strain evidence="1">602-2</strain>
    </source>
</reference>
<dbReference type="AlphaFoldDB" id="A0A6G4QS01"/>